<dbReference type="PANTHER" id="PTHR45528:SF1">
    <property type="entry name" value="SENSOR HISTIDINE KINASE CPXA"/>
    <property type="match status" value="1"/>
</dbReference>
<evidence type="ECO:0000256" key="12">
    <source>
        <dbReference type="SAM" id="Coils"/>
    </source>
</evidence>
<feature type="transmembrane region" description="Helical" evidence="13">
    <location>
        <begin position="100"/>
        <end position="118"/>
    </location>
</feature>
<sequence>AEIAIKKYETTSIKLTTKDGKLIYSTKAFRFLEDVSEKVFFKNIKGESGFFIAEEGGSDKLFSFAHSKGYRDFDGHGWILVMGHDVAEVLKPAFAMRTRIVVVSFVFIVLGIFIAYIISRSISKPIITVRNAAVVIAQGNLEERVVVTSKDEIEELADSFNQMTGKLRESYTGLEEKVRERTVELEKANEQLKHEIIERERSAEALKESEENYRSLFESNQDGIAFSDMEGNFVDANQAYLNMLGYTMVEYRKLDYPQLTPKKWHKQDE</sequence>
<evidence type="ECO:0000256" key="8">
    <source>
        <dbReference type="ARBA" id="ARBA00022777"/>
    </source>
</evidence>
<dbReference type="NCBIfam" id="TIGR00229">
    <property type="entry name" value="sensory_box"/>
    <property type="match status" value="1"/>
</dbReference>
<keyword evidence="13" id="KW-0812">Transmembrane</keyword>
<keyword evidence="8" id="KW-0418">Kinase</keyword>
<evidence type="ECO:0000256" key="7">
    <source>
        <dbReference type="ARBA" id="ARBA00022741"/>
    </source>
</evidence>
<dbReference type="SUPFAM" id="SSF55785">
    <property type="entry name" value="PYP-like sensor domain (PAS domain)"/>
    <property type="match status" value="1"/>
</dbReference>
<comment type="subcellular location">
    <subcellularLocation>
        <location evidence="2">Cell membrane</location>
        <topology evidence="2">Multi-pass membrane protein</topology>
    </subcellularLocation>
</comment>
<evidence type="ECO:0000256" key="5">
    <source>
        <dbReference type="ARBA" id="ARBA00022553"/>
    </source>
</evidence>
<dbReference type="PROSITE" id="PS50885">
    <property type="entry name" value="HAMP"/>
    <property type="match status" value="1"/>
</dbReference>
<keyword evidence="5" id="KW-0597">Phosphoprotein</keyword>
<gene>
    <name evidence="16" type="ORF">S01H1_37048</name>
</gene>
<dbReference type="InterPro" id="IPR003660">
    <property type="entry name" value="HAMP_dom"/>
</dbReference>
<evidence type="ECO:0000256" key="4">
    <source>
        <dbReference type="ARBA" id="ARBA00022475"/>
    </source>
</evidence>
<dbReference type="EMBL" id="BARS01023253">
    <property type="protein sequence ID" value="GAG09419.1"/>
    <property type="molecule type" value="Genomic_DNA"/>
</dbReference>
<comment type="catalytic activity">
    <reaction evidence="1">
        <text>ATP + protein L-histidine = ADP + protein N-phospho-L-histidine.</text>
        <dbReference type="EC" id="2.7.13.3"/>
    </reaction>
</comment>
<feature type="coiled-coil region" evidence="12">
    <location>
        <begin position="171"/>
        <end position="209"/>
    </location>
</feature>
<keyword evidence="12" id="KW-0175">Coiled coil</keyword>
<dbReference type="SMART" id="SM00304">
    <property type="entry name" value="HAMP"/>
    <property type="match status" value="1"/>
</dbReference>
<evidence type="ECO:0000313" key="16">
    <source>
        <dbReference type="EMBL" id="GAG09419.1"/>
    </source>
</evidence>
<dbReference type="Pfam" id="PF13188">
    <property type="entry name" value="PAS_8"/>
    <property type="match status" value="1"/>
</dbReference>
<evidence type="ECO:0000256" key="9">
    <source>
        <dbReference type="ARBA" id="ARBA00022840"/>
    </source>
</evidence>
<dbReference type="Gene3D" id="1.10.8.500">
    <property type="entry name" value="HAMP domain in histidine kinase"/>
    <property type="match status" value="1"/>
</dbReference>
<dbReference type="AlphaFoldDB" id="X0UU84"/>
<dbReference type="Pfam" id="PF00672">
    <property type="entry name" value="HAMP"/>
    <property type="match status" value="1"/>
</dbReference>
<feature type="domain" description="PAS" evidence="14">
    <location>
        <begin position="209"/>
        <end position="250"/>
    </location>
</feature>
<proteinExistence type="predicted"/>
<dbReference type="PANTHER" id="PTHR45528">
    <property type="entry name" value="SENSOR HISTIDINE KINASE CPXA"/>
    <property type="match status" value="1"/>
</dbReference>
<keyword evidence="13" id="KW-1133">Transmembrane helix</keyword>
<keyword evidence="11 13" id="KW-0472">Membrane</keyword>
<keyword evidence="10" id="KW-0902">Two-component regulatory system</keyword>
<keyword evidence="9" id="KW-0067">ATP-binding</keyword>
<evidence type="ECO:0000256" key="13">
    <source>
        <dbReference type="SAM" id="Phobius"/>
    </source>
</evidence>
<dbReference type="GO" id="GO:0005886">
    <property type="term" value="C:plasma membrane"/>
    <property type="evidence" value="ECO:0007669"/>
    <property type="project" value="UniProtKB-SubCell"/>
</dbReference>
<keyword evidence="6" id="KW-0808">Transferase</keyword>
<organism evidence="16">
    <name type="scientific">marine sediment metagenome</name>
    <dbReference type="NCBI Taxonomy" id="412755"/>
    <lineage>
        <taxon>unclassified sequences</taxon>
        <taxon>metagenomes</taxon>
        <taxon>ecological metagenomes</taxon>
    </lineage>
</organism>
<feature type="domain" description="HAMP" evidence="15">
    <location>
        <begin position="120"/>
        <end position="172"/>
    </location>
</feature>
<comment type="caution">
    <text evidence="16">The sequence shown here is derived from an EMBL/GenBank/DDBJ whole genome shotgun (WGS) entry which is preliminary data.</text>
</comment>
<protein>
    <recommendedName>
        <fullName evidence="3">histidine kinase</fullName>
        <ecNumber evidence="3">2.7.13.3</ecNumber>
    </recommendedName>
</protein>
<evidence type="ECO:0000256" key="3">
    <source>
        <dbReference type="ARBA" id="ARBA00012438"/>
    </source>
</evidence>
<reference evidence="16" key="1">
    <citation type="journal article" date="2014" name="Front. Microbiol.">
        <title>High frequency of phylogenetically diverse reductive dehalogenase-homologous genes in deep subseafloor sedimentary metagenomes.</title>
        <authorList>
            <person name="Kawai M."/>
            <person name="Futagami T."/>
            <person name="Toyoda A."/>
            <person name="Takaki Y."/>
            <person name="Nishi S."/>
            <person name="Hori S."/>
            <person name="Arai W."/>
            <person name="Tsubouchi T."/>
            <person name="Morono Y."/>
            <person name="Uchiyama I."/>
            <person name="Ito T."/>
            <person name="Fujiyama A."/>
            <person name="Inagaki F."/>
            <person name="Takami H."/>
        </authorList>
    </citation>
    <scope>NUCLEOTIDE SEQUENCE</scope>
    <source>
        <strain evidence="16">Expedition CK06-06</strain>
    </source>
</reference>
<evidence type="ECO:0000256" key="11">
    <source>
        <dbReference type="ARBA" id="ARBA00023136"/>
    </source>
</evidence>
<dbReference type="GO" id="GO:0000160">
    <property type="term" value="P:phosphorelay signal transduction system"/>
    <property type="evidence" value="ECO:0007669"/>
    <property type="project" value="UniProtKB-KW"/>
</dbReference>
<feature type="non-terminal residue" evidence="16">
    <location>
        <position position="269"/>
    </location>
</feature>
<keyword evidence="7" id="KW-0547">Nucleotide-binding</keyword>
<evidence type="ECO:0000256" key="10">
    <source>
        <dbReference type="ARBA" id="ARBA00023012"/>
    </source>
</evidence>
<dbReference type="SUPFAM" id="SSF158472">
    <property type="entry name" value="HAMP domain-like"/>
    <property type="match status" value="1"/>
</dbReference>
<dbReference type="InterPro" id="IPR000014">
    <property type="entry name" value="PAS"/>
</dbReference>
<evidence type="ECO:0000256" key="6">
    <source>
        <dbReference type="ARBA" id="ARBA00022679"/>
    </source>
</evidence>
<dbReference type="GO" id="GO:0004673">
    <property type="term" value="F:protein histidine kinase activity"/>
    <property type="evidence" value="ECO:0007669"/>
    <property type="project" value="UniProtKB-EC"/>
</dbReference>
<evidence type="ECO:0000256" key="1">
    <source>
        <dbReference type="ARBA" id="ARBA00000085"/>
    </source>
</evidence>
<dbReference type="EC" id="2.7.13.3" evidence="3"/>
<dbReference type="InterPro" id="IPR035965">
    <property type="entry name" value="PAS-like_dom_sf"/>
</dbReference>
<dbReference type="GO" id="GO:0005524">
    <property type="term" value="F:ATP binding"/>
    <property type="evidence" value="ECO:0007669"/>
    <property type="project" value="UniProtKB-KW"/>
</dbReference>
<evidence type="ECO:0000259" key="15">
    <source>
        <dbReference type="PROSITE" id="PS50885"/>
    </source>
</evidence>
<dbReference type="Gene3D" id="3.30.450.20">
    <property type="entry name" value="PAS domain"/>
    <property type="match status" value="2"/>
</dbReference>
<dbReference type="CDD" id="cd00130">
    <property type="entry name" value="PAS"/>
    <property type="match status" value="1"/>
</dbReference>
<dbReference type="PROSITE" id="PS50112">
    <property type="entry name" value="PAS"/>
    <property type="match status" value="1"/>
</dbReference>
<evidence type="ECO:0000259" key="14">
    <source>
        <dbReference type="PROSITE" id="PS50112"/>
    </source>
</evidence>
<dbReference type="CDD" id="cd06225">
    <property type="entry name" value="HAMP"/>
    <property type="match status" value="1"/>
</dbReference>
<accession>X0UU84</accession>
<keyword evidence="4" id="KW-1003">Cell membrane</keyword>
<name>X0UU84_9ZZZZ</name>
<dbReference type="InterPro" id="IPR050398">
    <property type="entry name" value="HssS/ArlS-like"/>
</dbReference>
<evidence type="ECO:0000256" key="2">
    <source>
        <dbReference type="ARBA" id="ARBA00004651"/>
    </source>
</evidence>
<feature type="non-terminal residue" evidence="16">
    <location>
        <position position="1"/>
    </location>
</feature>